<organism evidence="2 3">
    <name type="scientific">Pasteurella testudinis DSM 23072</name>
    <dbReference type="NCBI Taxonomy" id="1122938"/>
    <lineage>
        <taxon>Bacteria</taxon>
        <taxon>Pseudomonadati</taxon>
        <taxon>Pseudomonadota</taxon>
        <taxon>Gammaproteobacteria</taxon>
        <taxon>Pasteurellales</taxon>
        <taxon>Pasteurellaceae</taxon>
        <taxon>Pasteurella</taxon>
    </lineage>
</organism>
<sequence length="515" mass="58471">MGVFSFCKKQLVTFWQDQRGVYMIMIGLLSVILLSITALAVDGSGLLLDKARLADSMEQATMALAAENNLNRTDEHKLDQNYSDNKFSKDAFFFSNSKVYQRDQELIKGYIRAYMPNVKFFQDFDYDCTFRQLKDEKGNIINTPVVCWANGEVKRPSWLFLNDVKTTFAKEERIGSSGIAAIKQASVIPLDVMVVTDLSSSMNWVTTERRAPYYRGEESKLTILKSVMSDISDILLDTNPAKASPYNRLGFVSFAVGAQQLGDTENCVIPFYGRNGETPDGNSRAIVDRVKRKQVGAFLNSFPSYIDYDKTINSIRHFDGKQKQYPLHYPKGSWCLFTNRSHSTTQAWFEVKDKAVLKSEFNRLSASGATLVSSGTLIGANMMMGKNSNVNINEIKENTQRILLILSDGQDEMTGDNTLGEYNYRNITKKLIERGMCTEIRNRMNSLQDPRFRARPSRIAFVVFGYTQTADQEQAWRNCVGDTNYYRADDKVGLLNVFKQIIGFEEEVGRPTFQF</sequence>
<protein>
    <submittedName>
        <fullName evidence="2">Tight adherence protein G</fullName>
    </submittedName>
</protein>
<evidence type="ECO:0000256" key="1">
    <source>
        <dbReference type="SAM" id="Phobius"/>
    </source>
</evidence>
<dbReference type="SUPFAM" id="SSF53300">
    <property type="entry name" value="vWA-like"/>
    <property type="match status" value="1"/>
</dbReference>
<reference evidence="3" key="1">
    <citation type="submission" date="2017-04" db="EMBL/GenBank/DDBJ databases">
        <authorList>
            <person name="Varghese N."/>
            <person name="Submissions S."/>
        </authorList>
    </citation>
    <scope>NUCLEOTIDE SEQUENCE [LARGE SCALE GENOMIC DNA]</scope>
    <source>
        <strain evidence="3">DSM 23072</strain>
    </source>
</reference>
<keyword evidence="3" id="KW-1185">Reference proteome</keyword>
<keyword evidence="1" id="KW-1133">Transmembrane helix</keyword>
<keyword evidence="1" id="KW-0812">Transmembrane</keyword>
<dbReference type="InterPro" id="IPR036465">
    <property type="entry name" value="vWFA_dom_sf"/>
</dbReference>
<evidence type="ECO:0000313" key="3">
    <source>
        <dbReference type="Proteomes" id="UP000192408"/>
    </source>
</evidence>
<dbReference type="Gene3D" id="3.40.50.410">
    <property type="entry name" value="von Willebrand factor, type A domain"/>
    <property type="match status" value="1"/>
</dbReference>
<dbReference type="STRING" id="1122938.SAMN05660772_00279"/>
<evidence type="ECO:0000313" key="2">
    <source>
        <dbReference type="EMBL" id="SMB78977.1"/>
    </source>
</evidence>
<feature type="transmembrane region" description="Helical" evidence="1">
    <location>
        <begin position="21"/>
        <end position="41"/>
    </location>
</feature>
<name>A0A1W1UD31_9PAST</name>
<keyword evidence="1" id="KW-0472">Membrane</keyword>
<accession>A0A1W1UD31</accession>
<proteinExistence type="predicted"/>
<gene>
    <name evidence="2" type="ORF">SAMN05660772_00279</name>
</gene>
<dbReference type="EMBL" id="FWWV01000001">
    <property type="protein sequence ID" value="SMB78977.1"/>
    <property type="molecule type" value="Genomic_DNA"/>
</dbReference>
<dbReference type="AlphaFoldDB" id="A0A1W1UD31"/>
<dbReference type="Proteomes" id="UP000192408">
    <property type="component" value="Unassembled WGS sequence"/>
</dbReference>